<dbReference type="PANTHER" id="PTHR33442">
    <property type="entry name" value="TRANS-3-HYDROXY-L-PROLINE DEHYDRATASE"/>
    <property type="match status" value="1"/>
</dbReference>
<dbReference type="EMBL" id="CP031165">
    <property type="protein sequence ID" value="AXV04899.1"/>
    <property type="molecule type" value="Genomic_DNA"/>
</dbReference>
<organism evidence="2 3">
    <name type="scientific">Euzebya pacifica</name>
    <dbReference type="NCBI Taxonomy" id="1608957"/>
    <lineage>
        <taxon>Bacteria</taxon>
        <taxon>Bacillati</taxon>
        <taxon>Actinomycetota</taxon>
        <taxon>Nitriliruptoria</taxon>
        <taxon>Euzebyales</taxon>
    </lineage>
</organism>
<name>A0A346XRQ2_9ACTN</name>
<reference evidence="2 3" key="1">
    <citation type="submission" date="2018-09" db="EMBL/GenBank/DDBJ databases">
        <title>Complete genome sequence of Euzebya sp. DY32-46 isolated from seawater of Pacific Ocean.</title>
        <authorList>
            <person name="Xu L."/>
            <person name="Wu Y.-H."/>
            <person name="Xu X.-W."/>
        </authorList>
    </citation>
    <scope>NUCLEOTIDE SEQUENCE [LARGE SCALE GENOMIC DNA]</scope>
    <source>
        <strain evidence="2 3">DY32-46</strain>
    </source>
</reference>
<dbReference type="Proteomes" id="UP000264006">
    <property type="component" value="Chromosome"/>
</dbReference>
<dbReference type="Pfam" id="PF05544">
    <property type="entry name" value="Pro_racemase"/>
    <property type="match status" value="1"/>
</dbReference>
<dbReference type="PIRSF" id="PIRSF029792">
    <property type="entry name" value="Pro_racemase"/>
    <property type="match status" value="1"/>
</dbReference>
<evidence type="ECO:0000256" key="1">
    <source>
        <dbReference type="ARBA" id="ARBA00007529"/>
    </source>
</evidence>
<dbReference type="Gene3D" id="3.10.310.10">
    <property type="entry name" value="Diaminopimelate Epimerase, Chain A, domain 1"/>
    <property type="match status" value="2"/>
</dbReference>
<comment type="similarity">
    <text evidence="1">Belongs to the proline racemase family.</text>
</comment>
<accession>A0A346XRQ2</accession>
<dbReference type="SFLD" id="SFLDS00028">
    <property type="entry name" value="Proline_Racemase"/>
    <property type="match status" value="1"/>
</dbReference>
<keyword evidence="3" id="KW-1185">Reference proteome</keyword>
<dbReference type="PANTHER" id="PTHR33442:SF5">
    <property type="entry name" value="BIFUNCTIONAL TRANS-3-HYDROXY-L-PROLINE DEHYDRATASE_2-EPIMERASE"/>
    <property type="match status" value="1"/>
</dbReference>
<dbReference type="InterPro" id="IPR008794">
    <property type="entry name" value="Pro_racemase_fam"/>
</dbReference>
<sequence>MRARKVFTAVDTHTEGMPTRVVTSGFGVLPGETMAERSHHVATTLDGWRKLLMFEPRGHQAMSGAILCPPTRPDADLGVVYIEVTGCLPMCGHGTIGAVTAAVETGLVQVIEPVTTVRLDTPAGLVVAEASVVDGACTSVTLRNVPSFLLLRDAVVKVEGIGEVTVDVAYGGNFYVLVSADDLDVTLRPEHAGTVLYAGMRVMAAANDQLDIVHPERPDIAGTHHVLVTAPGDDEVDGRGAVVIDPGYLDRSPCGTGTSARMASMHARGDLALDTPFVHTSIIDSRFTGQLLGTTTVGELPAVVPSITGRAWVTGLNQLVLDPTDPWSEGFLLG</sequence>
<dbReference type="KEGG" id="euz:DVS28_a0191"/>
<dbReference type="RefSeq" id="WP_114589781.1">
    <property type="nucleotide sequence ID" value="NZ_CP031165.1"/>
</dbReference>
<gene>
    <name evidence="2" type="ORF">DVS28_a0191</name>
</gene>
<dbReference type="OrthoDB" id="181267at2"/>
<evidence type="ECO:0000313" key="2">
    <source>
        <dbReference type="EMBL" id="AXV04899.1"/>
    </source>
</evidence>
<proteinExistence type="inferred from homology"/>
<protein>
    <submittedName>
        <fullName evidence="2">4-hydroxyproline epimerase</fullName>
    </submittedName>
</protein>
<dbReference type="AlphaFoldDB" id="A0A346XRQ2"/>
<dbReference type="SUPFAM" id="SSF54506">
    <property type="entry name" value="Diaminopimelate epimerase-like"/>
    <property type="match status" value="1"/>
</dbReference>
<evidence type="ECO:0000313" key="3">
    <source>
        <dbReference type="Proteomes" id="UP000264006"/>
    </source>
</evidence>
<dbReference type="GO" id="GO:0047580">
    <property type="term" value="F:4-hydroxyproline epimerase activity"/>
    <property type="evidence" value="ECO:0007669"/>
    <property type="project" value="TreeGrafter"/>
</dbReference>
<dbReference type="FunFam" id="3.10.310.10:FF:000005">
    <property type="entry name" value="Proline racemase"/>
    <property type="match status" value="1"/>
</dbReference>